<evidence type="ECO:0000313" key="5">
    <source>
        <dbReference type="Proteomes" id="UP000091846"/>
    </source>
</evidence>
<dbReference type="Gene3D" id="3.40.50.720">
    <property type="entry name" value="NAD(P)-binding Rossmann-like Domain"/>
    <property type="match status" value="1"/>
</dbReference>
<dbReference type="AlphaFoldDB" id="A0A1A2YVR3"/>
<comment type="caution">
    <text evidence="4">The sequence shown here is derived from an EMBL/GenBank/DDBJ whole genome shotgun (WGS) entry which is preliminary data.</text>
</comment>
<dbReference type="GO" id="GO:0016491">
    <property type="term" value="F:oxidoreductase activity"/>
    <property type="evidence" value="ECO:0007669"/>
    <property type="project" value="UniProtKB-KW"/>
</dbReference>
<dbReference type="PANTHER" id="PTHR43391:SF82">
    <property type="entry name" value="OXIDOREDUCTASE SADH-RELATED"/>
    <property type="match status" value="1"/>
</dbReference>
<dbReference type="PROSITE" id="PS00061">
    <property type="entry name" value="ADH_SHORT"/>
    <property type="match status" value="1"/>
</dbReference>
<evidence type="ECO:0000256" key="1">
    <source>
        <dbReference type="ARBA" id="ARBA00006484"/>
    </source>
</evidence>
<evidence type="ECO:0000256" key="2">
    <source>
        <dbReference type="ARBA" id="ARBA00023002"/>
    </source>
</evidence>
<keyword evidence="2" id="KW-0560">Oxidoreductase</keyword>
<dbReference type="EMBL" id="LZKI01000074">
    <property type="protein sequence ID" value="OBI42090.1"/>
    <property type="molecule type" value="Genomic_DNA"/>
</dbReference>
<dbReference type="PRINTS" id="PR00080">
    <property type="entry name" value="SDRFAMILY"/>
</dbReference>
<dbReference type="OrthoDB" id="658698at2"/>
<dbReference type="Proteomes" id="UP000091846">
    <property type="component" value="Unassembled WGS sequence"/>
</dbReference>
<accession>A0A1A2YVR3</accession>
<evidence type="ECO:0000313" key="4">
    <source>
        <dbReference type="EMBL" id="OBI42090.1"/>
    </source>
</evidence>
<dbReference type="Pfam" id="PF00106">
    <property type="entry name" value="adh_short"/>
    <property type="match status" value="1"/>
</dbReference>
<dbReference type="RefSeq" id="WP_065028646.1">
    <property type="nucleotide sequence ID" value="NZ_LZKI01000074.1"/>
</dbReference>
<organism evidence="4 5">
    <name type="scientific">Mycobacterium colombiense</name>
    <dbReference type="NCBI Taxonomy" id="339268"/>
    <lineage>
        <taxon>Bacteria</taxon>
        <taxon>Bacillati</taxon>
        <taxon>Actinomycetota</taxon>
        <taxon>Actinomycetes</taxon>
        <taxon>Mycobacteriales</taxon>
        <taxon>Mycobacteriaceae</taxon>
        <taxon>Mycobacterium</taxon>
        <taxon>Mycobacterium avium complex (MAC)</taxon>
    </lineage>
</organism>
<protein>
    <submittedName>
        <fullName evidence="4">Short-chain dehydrogenase</fullName>
    </submittedName>
</protein>
<evidence type="ECO:0000256" key="3">
    <source>
        <dbReference type="RuleBase" id="RU000363"/>
    </source>
</evidence>
<dbReference type="PANTHER" id="PTHR43391">
    <property type="entry name" value="RETINOL DEHYDROGENASE-RELATED"/>
    <property type="match status" value="1"/>
</dbReference>
<dbReference type="InterPro" id="IPR002347">
    <property type="entry name" value="SDR_fam"/>
</dbReference>
<dbReference type="InterPro" id="IPR020904">
    <property type="entry name" value="Sc_DH/Rdtase_CS"/>
</dbReference>
<sequence>MKSVFITGAGSGMGREGAKLFHAKGWRVGAVDRNEAGLATLSDELGEDRLWTRAVDVTDKAALDGALADFCAGNTGGGLDMMWNNAGIGESGWFEDVPYDAAMRVVDVNFKAVLTGAYASLPYLKQTPGSLMFSTSSSSGTYGMPRLAVYSSTKHAVKGLTEALSVEWQRHGVRVADVLPGLIDTAILTTTTNHSDVRRAPMTAEQLRATAPKKGMLRLMPASSVAETAWQAYHNQKRLHWYVPKSIRLIDFFKGLSPEFVRRSIVKSLPKLAPKQQ</sequence>
<dbReference type="InterPro" id="IPR036291">
    <property type="entry name" value="NAD(P)-bd_dom_sf"/>
</dbReference>
<comment type="similarity">
    <text evidence="1 3">Belongs to the short-chain dehydrogenases/reductases (SDR) family.</text>
</comment>
<proteinExistence type="inferred from homology"/>
<reference evidence="4 5" key="1">
    <citation type="submission" date="2016-06" db="EMBL/GenBank/DDBJ databases">
        <authorList>
            <person name="Kjaerup R.B."/>
            <person name="Dalgaard T.S."/>
            <person name="Juul-Madsen H.R."/>
        </authorList>
    </citation>
    <scope>NUCLEOTIDE SEQUENCE [LARGE SCALE GENOMIC DNA]</scope>
    <source>
        <strain evidence="4 5">E1334</strain>
    </source>
</reference>
<name>A0A1A2YVR3_9MYCO</name>
<dbReference type="NCBIfam" id="NF006123">
    <property type="entry name" value="PRK08267.1"/>
    <property type="match status" value="1"/>
</dbReference>
<gene>
    <name evidence="4" type="ORF">A5708_21940</name>
</gene>
<dbReference type="SUPFAM" id="SSF51735">
    <property type="entry name" value="NAD(P)-binding Rossmann-fold domains"/>
    <property type="match status" value="1"/>
</dbReference>
<dbReference type="PRINTS" id="PR00081">
    <property type="entry name" value="GDHRDH"/>
</dbReference>